<keyword evidence="4 6" id="KW-1133">Transmembrane helix</keyword>
<organism evidence="7 8">
    <name type="scientific">Candidatus Clostridium eludens</name>
    <dbReference type="NCBI Taxonomy" id="3381663"/>
    <lineage>
        <taxon>Bacteria</taxon>
        <taxon>Bacillati</taxon>
        <taxon>Bacillota</taxon>
        <taxon>Clostridia</taxon>
        <taxon>Eubacteriales</taxon>
        <taxon>Clostridiaceae</taxon>
        <taxon>Clostridium</taxon>
    </lineage>
</organism>
<keyword evidence="3 6" id="KW-0812">Transmembrane</keyword>
<dbReference type="Proteomes" id="UP001623660">
    <property type="component" value="Unassembled WGS sequence"/>
</dbReference>
<gene>
    <name evidence="7" type="ORF">ACJDU8_08245</name>
</gene>
<feature type="transmembrane region" description="Helical" evidence="6">
    <location>
        <begin position="37"/>
        <end position="61"/>
    </location>
</feature>
<evidence type="ECO:0000256" key="6">
    <source>
        <dbReference type="SAM" id="Phobius"/>
    </source>
</evidence>
<proteinExistence type="predicted"/>
<keyword evidence="8" id="KW-1185">Reference proteome</keyword>
<sequence length="118" mass="13249">MGEDLKNVLKNVGKIDIVIAIIVLIFSFQFYRSYTFIVIIGLVMAIINFIFNAVTSSYLLSIGGKKNLIILSSAIRIIITIGIILLLYKNNKYNIVAFIAGYTLHYVAIIIYGVRTKK</sequence>
<evidence type="ECO:0000256" key="5">
    <source>
        <dbReference type="ARBA" id="ARBA00023136"/>
    </source>
</evidence>
<evidence type="ECO:0000256" key="3">
    <source>
        <dbReference type="ARBA" id="ARBA00022692"/>
    </source>
</evidence>
<dbReference type="Pfam" id="PF03899">
    <property type="entry name" value="ATP-synt_I"/>
    <property type="match status" value="1"/>
</dbReference>
<feature type="transmembrane region" description="Helical" evidence="6">
    <location>
        <begin position="94"/>
        <end position="114"/>
    </location>
</feature>
<comment type="subcellular location">
    <subcellularLocation>
        <location evidence="1">Cell membrane</location>
        <topology evidence="1">Multi-pass membrane protein</topology>
    </subcellularLocation>
</comment>
<dbReference type="EMBL" id="JBJHZX010000010">
    <property type="protein sequence ID" value="MFL0195551.1"/>
    <property type="molecule type" value="Genomic_DNA"/>
</dbReference>
<reference evidence="7 8" key="1">
    <citation type="submission" date="2024-11" db="EMBL/GenBank/DDBJ databases">
        <authorList>
            <person name="Heng Y.C."/>
            <person name="Lim A.C.H."/>
            <person name="Lee J.K.Y."/>
            <person name="Kittelmann S."/>
        </authorList>
    </citation>
    <scope>NUCLEOTIDE SEQUENCE [LARGE SCALE GENOMIC DNA]</scope>
    <source>
        <strain evidence="7 8">WILCCON 0269</strain>
    </source>
</reference>
<evidence type="ECO:0000256" key="1">
    <source>
        <dbReference type="ARBA" id="ARBA00004651"/>
    </source>
</evidence>
<keyword evidence="5 6" id="KW-0472">Membrane</keyword>
<keyword evidence="2" id="KW-1003">Cell membrane</keyword>
<dbReference type="RefSeq" id="WP_406791672.1">
    <property type="nucleotide sequence ID" value="NZ_JBJHZX010000010.1"/>
</dbReference>
<feature type="transmembrane region" description="Helical" evidence="6">
    <location>
        <begin position="12"/>
        <end position="31"/>
    </location>
</feature>
<name>A0ABW8SIH6_9CLOT</name>
<dbReference type="InterPro" id="IPR005598">
    <property type="entry name" value="ATP_synth_I"/>
</dbReference>
<comment type="caution">
    <text evidence="7">The sequence shown here is derived from an EMBL/GenBank/DDBJ whole genome shotgun (WGS) entry which is preliminary data.</text>
</comment>
<evidence type="ECO:0000256" key="2">
    <source>
        <dbReference type="ARBA" id="ARBA00022475"/>
    </source>
</evidence>
<accession>A0ABW8SIH6</accession>
<evidence type="ECO:0000313" key="8">
    <source>
        <dbReference type="Proteomes" id="UP001623660"/>
    </source>
</evidence>
<evidence type="ECO:0000313" key="7">
    <source>
        <dbReference type="EMBL" id="MFL0195551.1"/>
    </source>
</evidence>
<evidence type="ECO:0000256" key="4">
    <source>
        <dbReference type="ARBA" id="ARBA00022989"/>
    </source>
</evidence>
<feature type="transmembrane region" description="Helical" evidence="6">
    <location>
        <begin position="68"/>
        <end position="88"/>
    </location>
</feature>
<protein>
    <submittedName>
        <fullName evidence="7">ATP synthase subunit I</fullName>
    </submittedName>
</protein>